<dbReference type="InterPro" id="IPR036249">
    <property type="entry name" value="Thioredoxin-like_sf"/>
</dbReference>
<keyword evidence="2" id="KW-0812">Transmembrane</keyword>
<dbReference type="CDD" id="cd03048">
    <property type="entry name" value="GST_N_Ure2p_like"/>
    <property type="match status" value="1"/>
</dbReference>
<keyword evidence="2" id="KW-1133">Transmembrane helix</keyword>
<dbReference type="SUPFAM" id="SSF52833">
    <property type="entry name" value="Thioredoxin-like"/>
    <property type="match status" value="1"/>
</dbReference>
<dbReference type="PANTHER" id="PTHR44051:SF8">
    <property type="entry name" value="GLUTATHIONE S-TRANSFERASE GSTA"/>
    <property type="match status" value="1"/>
</dbReference>
<dbReference type="AlphaFoldDB" id="A0AB34JPG6"/>
<dbReference type="SFLD" id="SFLDG00358">
    <property type="entry name" value="Main_(cytGST)"/>
    <property type="match status" value="1"/>
</dbReference>
<dbReference type="PANTHER" id="PTHR44051">
    <property type="entry name" value="GLUTATHIONE S-TRANSFERASE-RELATED"/>
    <property type="match status" value="1"/>
</dbReference>
<keyword evidence="6" id="KW-1185">Reference proteome</keyword>
<accession>A0AB34JPG6</accession>
<name>A0AB34JPG6_PRYPA</name>
<proteinExistence type="inferred from homology"/>
<dbReference type="SFLD" id="SFLDS00019">
    <property type="entry name" value="Glutathione_Transferase_(cytos"/>
    <property type="match status" value="1"/>
</dbReference>
<sequence length="321" mass="35781">MDAHHGRLITEKESMRQLVLYAADTPNSWKVAALLEELGVNYDVINVAIMQNEQKETKYVGMNPNGRTPTLLDRSVSPPFAVFESNAILIYLADKFKSALLPHSPTGRSEVEQWLMWQISALGPMLGQCMYMKRIATCSNEVSKVQFSIDRFHAESVRLLKVLDAHLTDRDYICGQARGEYSLADLACFGYAACYWWAGISIDDMPSVRRWLDLLFKRPALVRGMRVPGVPLLGPTSILFEQMISDASIRLAIERSALNAGRPDFNWLDVKAISNLDGGAVFVSDASPSPSNKTIMRRTFGIRMVGAAFVVGFLLGSITRR</sequence>
<dbReference type="PROSITE" id="PS50404">
    <property type="entry name" value="GST_NTER"/>
    <property type="match status" value="1"/>
</dbReference>
<dbReference type="InterPro" id="IPR010987">
    <property type="entry name" value="Glutathione-S-Trfase_C-like"/>
</dbReference>
<evidence type="ECO:0000259" key="3">
    <source>
        <dbReference type="PROSITE" id="PS50404"/>
    </source>
</evidence>
<comment type="similarity">
    <text evidence="1">Belongs to the GST superfamily.</text>
</comment>
<evidence type="ECO:0000313" key="5">
    <source>
        <dbReference type="EMBL" id="KAL1523761.1"/>
    </source>
</evidence>
<dbReference type="InterPro" id="IPR004045">
    <property type="entry name" value="Glutathione_S-Trfase_N"/>
</dbReference>
<dbReference type="SFLD" id="SFLDG01151">
    <property type="entry name" value="Main.2:_Nu-like"/>
    <property type="match status" value="1"/>
</dbReference>
<feature type="transmembrane region" description="Helical" evidence="2">
    <location>
        <begin position="300"/>
        <end position="318"/>
    </location>
</feature>
<dbReference type="InterPro" id="IPR040079">
    <property type="entry name" value="Glutathione_S-Trfase"/>
</dbReference>
<keyword evidence="2" id="KW-0472">Membrane</keyword>
<evidence type="ECO:0000313" key="6">
    <source>
        <dbReference type="Proteomes" id="UP001515480"/>
    </source>
</evidence>
<dbReference type="Gene3D" id="1.20.1050.10">
    <property type="match status" value="1"/>
</dbReference>
<organism evidence="5 6">
    <name type="scientific">Prymnesium parvum</name>
    <name type="common">Toxic golden alga</name>
    <dbReference type="NCBI Taxonomy" id="97485"/>
    <lineage>
        <taxon>Eukaryota</taxon>
        <taxon>Haptista</taxon>
        <taxon>Haptophyta</taxon>
        <taxon>Prymnesiophyceae</taxon>
        <taxon>Prymnesiales</taxon>
        <taxon>Prymnesiaceae</taxon>
        <taxon>Prymnesium</taxon>
    </lineage>
</organism>
<dbReference type="InterPro" id="IPR036282">
    <property type="entry name" value="Glutathione-S-Trfase_C_sf"/>
</dbReference>
<evidence type="ECO:0000259" key="4">
    <source>
        <dbReference type="PROSITE" id="PS50405"/>
    </source>
</evidence>
<evidence type="ECO:0000256" key="1">
    <source>
        <dbReference type="ARBA" id="ARBA00007409"/>
    </source>
</evidence>
<dbReference type="PROSITE" id="PS50405">
    <property type="entry name" value="GST_CTER"/>
    <property type="match status" value="1"/>
</dbReference>
<reference evidence="5 6" key="1">
    <citation type="journal article" date="2024" name="Science">
        <title>Giant polyketide synthase enzymes in the biosynthesis of giant marine polyether toxins.</title>
        <authorList>
            <person name="Fallon T.R."/>
            <person name="Shende V.V."/>
            <person name="Wierzbicki I.H."/>
            <person name="Pendleton A.L."/>
            <person name="Watervoot N.F."/>
            <person name="Auber R.P."/>
            <person name="Gonzalez D.J."/>
            <person name="Wisecaver J.H."/>
            <person name="Moore B.S."/>
        </authorList>
    </citation>
    <scope>NUCLEOTIDE SEQUENCE [LARGE SCALE GENOMIC DNA]</scope>
    <source>
        <strain evidence="5 6">12B1</strain>
    </source>
</reference>
<comment type="caution">
    <text evidence="5">The sequence shown here is derived from an EMBL/GenBank/DDBJ whole genome shotgun (WGS) entry which is preliminary data.</text>
</comment>
<dbReference type="Proteomes" id="UP001515480">
    <property type="component" value="Unassembled WGS sequence"/>
</dbReference>
<feature type="domain" description="GST C-terminal" evidence="4">
    <location>
        <begin position="104"/>
        <end position="232"/>
    </location>
</feature>
<dbReference type="Gene3D" id="3.40.30.10">
    <property type="entry name" value="Glutaredoxin"/>
    <property type="match status" value="1"/>
</dbReference>
<gene>
    <name evidence="5" type="ORF">AB1Y20_018686</name>
</gene>
<protein>
    <recommendedName>
        <fullName evidence="7">Glutathione transferase</fullName>
    </recommendedName>
</protein>
<dbReference type="Pfam" id="PF02798">
    <property type="entry name" value="GST_N"/>
    <property type="match status" value="1"/>
</dbReference>
<feature type="domain" description="GST N-terminal" evidence="3">
    <location>
        <begin position="15"/>
        <end position="100"/>
    </location>
</feature>
<dbReference type="SUPFAM" id="SSF47616">
    <property type="entry name" value="GST C-terminal domain-like"/>
    <property type="match status" value="1"/>
</dbReference>
<evidence type="ECO:0008006" key="7">
    <source>
        <dbReference type="Google" id="ProtNLM"/>
    </source>
</evidence>
<evidence type="ECO:0000256" key="2">
    <source>
        <dbReference type="SAM" id="Phobius"/>
    </source>
</evidence>
<dbReference type="EMBL" id="JBGBPQ010000005">
    <property type="protein sequence ID" value="KAL1523761.1"/>
    <property type="molecule type" value="Genomic_DNA"/>
</dbReference>